<dbReference type="Proteomes" id="UP000650466">
    <property type="component" value="Unassembled WGS sequence"/>
</dbReference>
<dbReference type="Gene3D" id="3.40.50.300">
    <property type="entry name" value="P-loop containing nucleotide triphosphate hydrolases"/>
    <property type="match status" value="1"/>
</dbReference>
<keyword evidence="2" id="KW-0813">Transport</keyword>
<keyword evidence="8 9" id="KW-0472">Membrane</keyword>
<dbReference type="InterPro" id="IPR036640">
    <property type="entry name" value="ABC1_TM_sf"/>
</dbReference>
<feature type="transmembrane region" description="Helical" evidence="9">
    <location>
        <begin position="166"/>
        <end position="183"/>
    </location>
</feature>
<name>A0A926QHX8_9BACL</name>
<keyword evidence="13" id="KW-1185">Reference proteome</keyword>
<dbReference type="FunFam" id="3.40.50.300:FF:000221">
    <property type="entry name" value="Multidrug ABC transporter ATP-binding protein"/>
    <property type="match status" value="1"/>
</dbReference>
<dbReference type="InterPro" id="IPR011527">
    <property type="entry name" value="ABC1_TM_dom"/>
</dbReference>
<keyword evidence="6 12" id="KW-0067">ATP-binding</keyword>
<evidence type="ECO:0000256" key="9">
    <source>
        <dbReference type="SAM" id="Phobius"/>
    </source>
</evidence>
<dbReference type="Pfam" id="PF00664">
    <property type="entry name" value="ABC_membrane"/>
    <property type="match status" value="1"/>
</dbReference>
<accession>A0A926QHX8</accession>
<evidence type="ECO:0000256" key="5">
    <source>
        <dbReference type="ARBA" id="ARBA00022741"/>
    </source>
</evidence>
<dbReference type="EMBL" id="JACVVD010000001">
    <property type="protein sequence ID" value="MBD0378732.1"/>
    <property type="molecule type" value="Genomic_DNA"/>
</dbReference>
<dbReference type="PROSITE" id="PS50929">
    <property type="entry name" value="ABC_TM1F"/>
    <property type="match status" value="1"/>
</dbReference>
<keyword evidence="7 9" id="KW-1133">Transmembrane helix</keyword>
<evidence type="ECO:0000256" key="4">
    <source>
        <dbReference type="ARBA" id="ARBA00022692"/>
    </source>
</evidence>
<comment type="caution">
    <text evidence="12">The sequence shown here is derived from an EMBL/GenBank/DDBJ whole genome shotgun (WGS) entry which is preliminary data.</text>
</comment>
<evidence type="ECO:0000256" key="2">
    <source>
        <dbReference type="ARBA" id="ARBA00022448"/>
    </source>
</evidence>
<evidence type="ECO:0000256" key="6">
    <source>
        <dbReference type="ARBA" id="ARBA00022840"/>
    </source>
</evidence>
<dbReference type="AlphaFoldDB" id="A0A926QHX8"/>
<evidence type="ECO:0000259" key="11">
    <source>
        <dbReference type="PROSITE" id="PS50929"/>
    </source>
</evidence>
<feature type="transmembrane region" description="Helical" evidence="9">
    <location>
        <begin position="61"/>
        <end position="84"/>
    </location>
</feature>
<evidence type="ECO:0000256" key="7">
    <source>
        <dbReference type="ARBA" id="ARBA00022989"/>
    </source>
</evidence>
<keyword evidence="4 9" id="KW-0812">Transmembrane</keyword>
<keyword evidence="5" id="KW-0547">Nucleotide-binding</keyword>
<dbReference type="PANTHER" id="PTHR43394:SF7">
    <property type="entry name" value="ABC TRANSPORTER B FAMILY MEMBER 28"/>
    <property type="match status" value="1"/>
</dbReference>
<evidence type="ECO:0000259" key="10">
    <source>
        <dbReference type="PROSITE" id="PS50893"/>
    </source>
</evidence>
<organism evidence="12 13">
    <name type="scientific">Paenibacillus sedimenti</name>
    <dbReference type="NCBI Taxonomy" id="2770274"/>
    <lineage>
        <taxon>Bacteria</taxon>
        <taxon>Bacillati</taxon>
        <taxon>Bacillota</taxon>
        <taxon>Bacilli</taxon>
        <taxon>Bacillales</taxon>
        <taxon>Paenibacillaceae</taxon>
        <taxon>Paenibacillus</taxon>
    </lineage>
</organism>
<evidence type="ECO:0000256" key="1">
    <source>
        <dbReference type="ARBA" id="ARBA00004651"/>
    </source>
</evidence>
<dbReference type="InterPro" id="IPR039421">
    <property type="entry name" value="Type_1_exporter"/>
</dbReference>
<dbReference type="InterPro" id="IPR017871">
    <property type="entry name" value="ABC_transporter-like_CS"/>
</dbReference>
<dbReference type="InterPro" id="IPR003439">
    <property type="entry name" value="ABC_transporter-like_ATP-bd"/>
</dbReference>
<dbReference type="SMART" id="SM00382">
    <property type="entry name" value="AAA"/>
    <property type="match status" value="1"/>
</dbReference>
<dbReference type="GO" id="GO:0090374">
    <property type="term" value="P:oligopeptide export from mitochondrion"/>
    <property type="evidence" value="ECO:0007669"/>
    <property type="project" value="TreeGrafter"/>
</dbReference>
<dbReference type="PROSITE" id="PS50893">
    <property type="entry name" value="ABC_TRANSPORTER_2"/>
    <property type="match status" value="1"/>
</dbReference>
<feature type="transmembrane region" description="Helical" evidence="9">
    <location>
        <begin position="142"/>
        <end position="160"/>
    </location>
</feature>
<reference evidence="12" key="1">
    <citation type="submission" date="2020-09" db="EMBL/GenBank/DDBJ databases">
        <title>Draft Genome Sequence of Paenibacillus sp. WST5.</title>
        <authorList>
            <person name="Bao Z."/>
        </authorList>
    </citation>
    <scope>NUCLEOTIDE SEQUENCE</scope>
    <source>
        <strain evidence="12">WST5</strain>
    </source>
</reference>
<evidence type="ECO:0000313" key="12">
    <source>
        <dbReference type="EMBL" id="MBD0378732.1"/>
    </source>
</evidence>
<proteinExistence type="predicted"/>
<feature type="transmembrane region" description="Helical" evidence="9">
    <location>
        <begin position="24"/>
        <end position="49"/>
    </location>
</feature>
<dbReference type="PANTHER" id="PTHR43394">
    <property type="entry name" value="ATP-DEPENDENT PERMEASE MDL1, MITOCHONDRIAL"/>
    <property type="match status" value="1"/>
</dbReference>
<evidence type="ECO:0000256" key="8">
    <source>
        <dbReference type="ARBA" id="ARBA00023136"/>
    </source>
</evidence>
<dbReference type="GO" id="GO:0005524">
    <property type="term" value="F:ATP binding"/>
    <property type="evidence" value="ECO:0007669"/>
    <property type="project" value="UniProtKB-KW"/>
</dbReference>
<gene>
    <name evidence="12" type="ORF">ICC18_01170</name>
</gene>
<dbReference type="GO" id="GO:0005886">
    <property type="term" value="C:plasma membrane"/>
    <property type="evidence" value="ECO:0007669"/>
    <property type="project" value="UniProtKB-SubCell"/>
</dbReference>
<dbReference type="InterPro" id="IPR003593">
    <property type="entry name" value="AAA+_ATPase"/>
</dbReference>
<feature type="domain" description="ABC transporter" evidence="10">
    <location>
        <begin position="346"/>
        <end position="580"/>
    </location>
</feature>
<dbReference type="CDD" id="cd07346">
    <property type="entry name" value="ABC_6TM_exporters"/>
    <property type="match status" value="1"/>
</dbReference>
<dbReference type="PROSITE" id="PS00211">
    <property type="entry name" value="ABC_TRANSPORTER_1"/>
    <property type="match status" value="1"/>
</dbReference>
<dbReference type="Pfam" id="PF00005">
    <property type="entry name" value="ABC_tran"/>
    <property type="match status" value="1"/>
</dbReference>
<keyword evidence="3" id="KW-1003">Cell membrane</keyword>
<dbReference type="RefSeq" id="WP_188172550.1">
    <property type="nucleotide sequence ID" value="NZ_JACVVD010000001.1"/>
</dbReference>
<evidence type="ECO:0000256" key="3">
    <source>
        <dbReference type="ARBA" id="ARBA00022475"/>
    </source>
</evidence>
<dbReference type="InterPro" id="IPR027417">
    <property type="entry name" value="P-loop_NTPase"/>
</dbReference>
<protein>
    <submittedName>
        <fullName evidence="12">ABC transporter ATP-binding protein</fullName>
    </submittedName>
</protein>
<evidence type="ECO:0000313" key="13">
    <source>
        <dbReference type="Proteomes" id="UP000650466"/>
    </source>
</evidence>
<dbReference type="GO" id="GO:0015421">
    <property type="term" value="F:ABC-type oligopeptide transporter activity"/>
    <property type="evidence" value="ECO:0007669"/>
    <property type="project" value="TreeGrafter"/>
</dbReference>
<dbReference type="SUPFAM" id="SSF52540">
    <property type="entry name" value="P-loop containing nucleoside triphosphate hydrolases"/>
    <property type="match status" value="1"/>
</dbReference>
<sequence>MFLRQSYKEFKRLMSLMELRRKGYFTGLIGDSISNASIAILLSFVIQYLLDYSVHRDPAVLIKAIWIVGGTFVMLSVLSPLFSYMYHRNVKQTMADIRLSVFDRLGRLPQRYYESHHSGDIVSRMTNDMQLMEQTFTEHMKSIIVECLTLVGSLTVMFILDWRLALVLVALGLLSVLINTRFARPLRKISDRFQEQTGGLTERLADLLAGLQVIKMFSLHRAVTKRFYDMNGEVTVSAMKQGHRTGLLEAANFLINFMSLGGMLVIGIIMYSQNMIELGVLGQIIQLQTGVSMVFLQLGSIVSLIQHSFAGAARVFELLDASSEPDRYLMPGPVSGEQEATPETDMEMNGVIFDYGTAARVLNGSTLSVRKGQVAALVGASGSGKSTVMKLFLGFYPPMEGTIRIMGKPLGHYTLSEIRELTAYVPQDPYLFHGTIGDNIRFGKPDATDQELHEAAIAAYAHDFIMELPDGYDTMVGERGSSLSGGQRQRIAIARALLKNAPILLLDEATSALDAESEFWVQKALHTLMKDRTTLMIAHRLSTVEQADIIYVMDQGVVKEMGSHEQLLSGRGLYANLYRQESHKGQEMKTVTA</sequence>
<dbReference type="SUPFAM" id="SSF90123">
    <property type="entry name" value="ABC transporter transmembrane region"/>
    <property type="match status" value="1"/>
</dbReference>
<feature type="transmembrane region" description="Helical" evidence="9">
    <location>
        <begin position="253"/>
        <end position="272"/>
    </location>
</feature>
<dbReference type="GO" id="GO:0016887">
    <property type="term" value="F:ATP hydrolysis activity"/>
    <property type="evidence" value="ECO:0007669"/>
    <property type="project" value="InterPro"/>
</dbReference>
<comment type="subcellular location">
    <subcellularLocation>
        <location evidence="1">Cell membrane</location>
        <topology evidence="1">Multi-pass membrane protein</topology>
    </subcellularLocation>
</comment>
<feature type="domain" description="ABC transmembrane type-1" evidence="11">
    <location>
        <begin position="32"/>
        <end position="307"/>
    </location>
</feature>
<dbReference type="Gene3D" id="1.20.1560.10">
    <property type="entry name" value="ABC transporter type 1, transmembrane domain"/>
    <property type="match status" value="1"/>
</dbReference>